<protein>
    <recommendedName>
        <fullName evidence="4">RING-type E3 ubiquitin transferase</fullName>
        <ecNumber evidence="4">2.3.2.27</ecNumber>
    </recommendedName>
</protein>
<keyword evidence="8 14" id="KW-0863">Zinc-finger</keyword>
<evidence type="ECO:0000256" key="2">
    <source>
        <dbReference type="ARBA" id="ARBA00004167"/>
    </source>
</evidence>
<evidence type="ECO:0000256" key="1">
    <source>
        <dbReference type="ARBA" id="ARBA00000900"/>
    </source>
</evidence>
<dbReference type="AlphaFoldDB" id="A0AAE1TEY1"/>
<evidence type="ECO:0000256" key="15">
    <source>
        <dbReference type="SAM" id="MobiDB-lite"/>
    </source>
</evidence>
<dbReference type="GO" id="GO:0008270">
    <property type="term" value="F:zinc ion binding"/>
    <property type="evidence" value="ECO:0007669"/>
    <property type="project" value="UniProtKB-KW"/>
</dbReference>
<evidence type="ECO:0000256" key="13">
    <source>
        <dbReference type="ARBA" id="ARBA00024209"/>
    </source>
</evidence>
<dbReference type="PANTHER" id="PTHR14155">
    <property type="entry name" value="RING FINGER DOMAIN-CONTAINING"/>
    <property type="match status" value="1"/>
</dbReference>
<dbReference type="Proteomes" id="UP001293593">
    <property type="component" value="Unassembled WGS sequence"/>
</dbReference>
<evidence type="ECO:0000256" key="5">
    <source>
        <dbReference type="ARBA" id="ARBA00022679"/>
    </source>
</evidence>
<comment type="subcellular location">
    <subcellularLocation>
        <location evidence="2">Membrane</location>
        <topology evidence="2">Single-pass membrane protein</topology>
    </subcellularLocation>
</comment>
<keyword evidence="11 16" id="KW-1133">Transmembrane helix</keyword>
<comment type="caution">
    <text evidence="19">The sequence shown here is derived from an EMBL/GenBank/DDBJ whole genome shotgun (WGS) entry which is preliminary data.</text>
</comment>
<evidence type="ECO:0000256" key="3">
    <source>
        <dbReference type="ARBA" id="ARBA00004906"/>
    </source>
</evidence>
<keyword evidence="7" id="KW-0479">Metal-binding</keyword>
<evidence type="ECO:0000256" key="7">
    <source>
        <dbReference type="ARBA" id="ARBA00022723"/>
    </source>
</evidence>
<keyword evidence="9" id="KW-0833">Ubl conjugation pathway</keyword>
<dbReference type="GO" id="GO:0016020">
    <property type="term" value="C:membrane"/>
    <property type="evidence" value="ECO:0007669"/>
    <property type="project" value="UniProtKB-SubCell"/>
</dbReference>
<dbReference type="Gene3D" id="3.30.40.10">
    <property type="entry name" value="Zinc/RING finger domain, C3HC4 (zinc finger)"/>
    <property type="match status" value="1"/>
</dbReference>
<dbReference type="FunFam" id="3.30.40.10:FF:000187">
    <property type="entry name" value="E3 ubiquitin-protein ligase ATL6"/>
    <property type="match status" value="1"/>
</dbReference>
<sequence>MAKLTSPHHGAFLCFTLLFPLLVAAQPSSNSNNDPNQQQLNSLTPSMAIIIVILIAALFFMGIFSIYIRHCADSPSGSVRPLGLRAPIGRSRRAPRGLDPLVIHTFPTLHYSEVKSHKIGKGALECAVCLSEFEDSETLRLLPKCDHVFHPECIDEWLTTHTTCPVCRADLVPQPDQSVRGLPILNADAVDLEAQNEVVEPEPEQQHSVEADPELTESEVVCLNQAVKRNRTTRGSRSGWARRFPRSHSTGHSLVQPGEDMERFTLRLPVDVRNQILNRELHRATSLVVLPREGSSRRGYRVSGDGSSRGRRSRRLDRGIKSDRWVFTMAPPFLVRASSMRSPKVGGSVREGTSTQIVVLAAADATRPPV</sequence>
<feature type="signal peptide" evidence="17">
    <location>
        <begin position="1"/>
        <end position="25"/>
    </location>
</feature>
<feature type="chain" id="PRO_5042207385" description="RING-type E3 ubiquitin transferase" evidence="17">
    <location>
        <begin position="26"/>
        <end position="370"/>
    </location>
</feature>
<dbReference type="EMBL" id="JAWXYG010000002">
    <property type="protein sequence ID" value="KAK4282827.1"/>
    <property type="molecule type" value="Genomic_DNA"/>
</dbReference>
<keyword evidence="20" id="KW-1185">Reference proteome</keyword>
<evidence type="ECO:0000256" key="10">
    <source>
        <dbReference type="ARBA" id="ARBA00022833"/>
    </source>
</evidence>
<dbReference type="InterPro" id="IPR001841">
    <property type="entry name" value="Znf_RING"/>
</dbReference>
<evidence type="ECO:0000256" key="8">
    <source>
        <dbReference type="ARBA" id="ARBA00022771"/>
    </source>
</evidence>
<keyword evidence="10" id="KW-0862">Zinc</keyword>
<dbReference type="SUPFAM" id="SSF57850">
    <property type="entry name" value="RING/U-box"/>
    <property type="match status" value="1"/>
</dbReference>
<evidence type="ECO:0000256" key="14">
    <source>
        <dbReference type="PROSITE-ProRule" id="PRU00175"/>
    </source>
</evidence>
<dbReference type="CDD" id="cd16461">
    <property type="entry name" value="RING-H2_EL5-like"/>
    <property type="match status" value="1"/>
</dbReference>
<comment type="similarity">
    <text evidence="13">Belongs to the RING-type zinc finger family. ATL subfamily.</text>
</comment>
<feature type="region of interest" description="Disordered" evidence="15">
    <location>
        <begin position="293"/>
        <end position="315"/>
    </location>
</feature>
<evidence type="ECO:0000256" key="6">
    <source>
        <dbReference type="ARBA" id="ARBA00022692"/>
    </source>
</evidence>
<keyword evidence="6 16" id="KW-0812">Transmembrane</keyword>
<dbReference type="InterPro" id="IPR013083">
    <property type="entry name" value="Znf_RING/FYVE/PHD"/>
</dbReference>
<keyword evidence="17" id="KW-0732">Signal</keyword>
<evidence type="ECO:0000313" key="20">
    <source>
        <dbReference type="Proteomes" id="UP001293593"/>
    </source>
</evidence>
<feature type="region of interest" description="Disordered" evidence="15">
    <location>
        <begin position="234"/>
        <end position="256"/>
    </location>
</feature>
<evidence type="ECO:0000313" key="19">
    <source>
        <dbReference type="EMBL" id="KAK4282827.1"/>
    </source>
</evidence>
<evidence type="ECO:0000256" key="9">
    <source>
        <dbReference type="ARBA" id="ARBA00022786"/>
    </source>
</evidence>
<gene>
    <name evidence="19" type="ORF">QN277_014156</name>
</gene>
<evidence type="ECO:0000256" key="11">
    <source>
        <dbReference type="ARBA" id="ARBA00022989"/>
    </source>
</evidence>
<dbReference type="PANTHER" id="PTHR14155:SF263">
    <property type="entry name" value="E3 UBIQUITIN-PROTEIN LIGASE ATL6"/>
    <property type="match status" value="1"/>
</dbReference>
<evidence type="ECO:0000259" key="18">
    <source>
        <dbReference type="PROSITE" id="PS50089"/>
    </source>
</evidence>
<keyword evidence="12 16" id="KW-0472">Membrane</keyword>
<dbReference type="PROSITE" id="PS50089">
    <property type="entry name" value="ZF_RING_2"/>
    <property type="match status" value="1"/>
</dbReference>
<evidence type="ECO:0000256" key="17">
    <source>
        <dbReference type="SAM" id="SignalP"/>
    </source>
</evidence>
<organism evidence="19 20">
    <name type="scientific">Acacia crassicarpa</name>
    <name type="common">northern wattle</name>
    <dbReference type="NCBI Taxonomy" id="499986"/>
    <lineage>
        <taxon>Eukaryota</taxon>
        <taxon>Viridiplantae</taxon>
        <taxon>Streptophyta</taxon>
        <taxon>Embryophyta</taxon>
        <taxon>Tracheophyta</taxon>
        <taxon>Spermatophyta</taxon>
        <taxon>Magnoliopsida</taxon>
        <taxon>eudicotyledons</taxon>
        <taxon>Gunneridae</taxon>
        <taxon>Pentapetalae</taxon>
        <taxon>rosids</taxon>
        <taxon>fabids</taxon>
        <taxon>Fabales</taxon>
        <taxon>Fabaceae</taxon>
        <taxon>Caesalpinioideae</taxon>
        <taxon>mimosoid clade</taxon>
        <taxon>Acacieae</taxon>
        <taxon>Acacia</taxon>
    </lineage>
</organism>
<accession>A0AAE1TEY1</accession>
<evidence type="ECO:0000256" key="16">
    <source>
        <dbReference type="SAM" id="Phobius"/>
    </source>
</evidence>
<dbReference type="EC" id="2.3.2.27" evidence="4"/>
<feature type="domain" description="RING-type" evidence="18">
    <location>
        <begin position="126"/>
        <end position="168"/>
    </location>
</feature>
<evidence type="ECO:0000256" key="12">
    <source>
        <dbReference type="ARBA" id="ARBA00023136"/>
    </source>
</evidence>
<evidence type="ECO:0000256" key="4">
    <source>
        <dbReference type="ARBA" id="ARBA00012483"/>
    </source>
</evidence>
<dbReference type="Pfam" id="PF13639">
    <property type="entry name" value="zf-RING_2"/>
    <property type="match status" value="1"/>
</dbReference>
<reference evidence="19" key="1">
    <citation type="submission" date="2023-10" db="EMBL/GenBank/DDBJ databases">
        <title>Chromosome-level genome of the transformable northern wattle, Acacia crassicarpa.</title>
        <authorList>
            <person name="Massaro I."/>
            <person name="Sinha N.R."/>
            <person name="Poethig S."/>
            <person name="Leichty A.R."/>
        </authorList>
    </citation>
    <scope>NUCLEOTIDE SEQUENCE</scope>
    <source>
        <strain evidence="19">Acra3RX</strain>
        <tissue evidence="19">Leaf</tissue>
    </source>
</reference>
<proteinExistence type="inferred from homology"/>
<keyword evidence="5" id="KW-0808">Transferase</keyword>
<feature type="transmembrane region" description="Helical" evidence="16">
    <location>
        <begin position="49"/>
        <end position="68"/>
    </location>
</feature>
<dbReference type="SMART" id="SM00184">
    <property type="entry name" value="RING"/>
    <property type="match status" value="1"/>
</dbReference>
<name>A0AAE1TEY1_9FABA</name>
<comment type="pathway">
    <text evidence="3">Protein modification; protein ubiquitination.</text>
</comment>
<comment type="catalytic activity">
    <reaction evidence="1">
        <text>S-ubiquitinyl-[E2 ubiquitin-conjugating enzyme]-L-cysteine + [acceptor protein]-L-lysine = [E2 ubiquitin-conjugating enzyme]-L-cysteine + N(6)-ubiquitinyl-[acceptor protein]-L-lysine.</text>
        <dbReference type="EC" id="2.3.2.27"/>
    </reaction>
</comment>
<dbReference type="InterPro" id="IPR053238">
    <property type="entry name" value="RING-H2_zinc_finger"/>
</dbReference>
<dbReference type="GO" id="GO:0061630">
    <property type="term" value="F:ubiquitin protein ligase activity"/>
    <property type="evidence" value="ECO:0007669"/>
    <property type="project" value="UniProtKB-EC"/>
</dbReference>